<dbReference type="Pfam" id="PF03480">
    <property type="entry name" value="DctP"/>
    <property type="match status" value="1"/>
</dbReference>
<dbReference type="PANTHER" id="PTHR33376:SF15">
    <property type="entry name" value="BLL6794 PROTEIN"/>
    <property type="match status" value="1"/>
</dbReference>
<accession>A0A4Z0BK67</accession>
<keyword evidence="3" id="KW-1185">Reference proteome</keyword>
<dbReference type="OrthoDB" id="8912194at2"/>
<comment type="caution">
    <text evidence="2">The sequence shown here is derived from an EMBL/GenBank/DDBJ whole genome shotgun (WGS) entry which is preliminary data.</text>
</comment>
<dbReference type="InterPro" id="IPR018389">
    <property type="entry name" value="DctP_fam"/>
</dbReference>
<reference evidence="2 3" key="1">
    <citation type="submission" date="2019-03" db="EMBL/GenBank/DDBJ databases">
        <title>Ramlibacter rhizophilus CCTCC AB2015357, whole genome shotgun sequence.</title>
        <authorList>
            <person name="Zhang X."/>
            <person name="Feng G."/>
            <person name="Zhu H."/>
        </authorList>
    </citation>
    <scope>NUCLEOTIDE SEQUENCE [LARGE SCALE GENOMIC DNA]</scope>
    <source>
        <strain evidence="2 3">CCTCC AB2015357</strain>
    </source>
</reference>
<dbReference type="PANTHER" id="PTHR33376">
    <property type="match status" value="1"/>
</dbReference>
<protein>
    <submittedName>
        <fullName evidence="2">TRAP transporter substrate-binding protein</fullName>
    </submittedName>
</protein>
<sequence>MLALAALAASGMAAAQDKPVELRFAHWLPPTHSLAKTGFEPWAKSVEAASKGSIKVAMFPAQQLGKAADHYDMARDGIADLTWINPGYQAGRFPVIAAGELPFLIGKPGPGSAALDAWYRNHAAKEMPDVKYCFAHLHVGTIHGKKPITEPAQIKGMKIRSANGTVAAFVSQLGGTNVQVSAPEARDALEKGVADAITFPWDSIIGFGIDKAVTHHSDMRMYASDFVWAMNKNWYDKLSANQKKVIDDHCSNEWAGKVGAAWGDSEDAGQAKLAKMPGHTIVPVSAAQVDQWKKAAEPIYAQWMQAVQQKGVDGKKALADLRQELEKRKAN</sequence>
<evidence type="ECO:0000313" key="3">
    <source>
        <dbReference type="Proteomes" id="UP000297564"/>
    </source>
</evidence>
<dbReference type="NCBIfam" id="NF037995">
    <property type="entry name" value="TRAP_S1"/>
    <property type="match status" value="1"/>
</dbReference>
<name>A0A4Z0BK67_9BURK</name>
<dbReference type="GO" id="GO:0055085">
    <property type="term" value="P:transmembrane transport"/>
    <property type="evidence" value="ECO:0007669"/>
    <property type="project" value="InterPro"/>
</dbReference>
<dbReference type="CDD" id="cd13665">
    <property type="entry name" value="PBP2_TRAP_Dctp3_4"/>
    <property type="match status" value="1"/>
</dbReference>
<dbReference type="Gene3D" id="3.40.190.170">
    <property type="entry name" value="Bacterial extracellular solute-binding protein, family 7"/>
    <property type="match status" value="1"/>
</dbReference>
<organism evidence="2 3">
    <name type="scientific">Ramlibacter rhizophilus</name>
    <dbReference type="NCBI Taxonomy" id="1781167"/>
    <lineage>
        <taxon>Bacteria</taxon>
        <taxon>Pseudomonadati</taxon>
        <taxon>Pseudomonadota</taxon>
        <taxon>Betaproteobacteria</taxon>
        <taxon>Burkholderiales</taxon>
        <taxon>Comamonadaceae</taxon>
        <taxon>Ramlibacter</taxon>
    </lineage>
</organism>
<dbReference type="EMBL" id="SMLL01000005">
    <property type="protein sequence ID" value="TFY98813.1"/>
    <property type="molecule type" value="Genomic_DNA"/>
</dbReference>
<dbReference type="AlphaFoldDB" id="A0A4Z0BK67"/>
<keyword evidence="1" id="KW-0732">Signal</keyword>
<evidence type="ECO:0000313" key="2">
    <source>
        <dbReference type="EMBL" id="TFY98813.1"/>
    </source>
</evidence>
<gene>
    <name evidence="2" type="ORF">EZ242_13200</name>
</gene>
<dbReference type="Proteomes" id="UP000297564">
    <property type="component" value="Unassembled WGS sequence"/>
</dbReference>
<evidence type="ECO:0000256" key="1">
    <source>
        <dbReference type="ARBA" id="ARBA00022729"/>
    </source>
</evidence>
<proteinExistence type="predicted"/>
<dbReference type="InterPro" id="IPR038404">
    <property type="entry name" value="TRAP_DctP_sf"/>
</dbReference>